<dbReference type="Proteomes" id="UP000423756">
    <property type="component" value="Unassembled WGS sequence"/>
</dbReference>
<name>A0A7V7NXV5_9VIBR</name>
<evidence type="ECO:0000313" key="5">
    <source>
        <dbReference type="EMBL" id="KAB0483005.1"/>
    </source>
</evidence>
<dbReference type="EMBL" id="VZPX01000002">
    <property type="protein sequence ID" value="KAB0483005.1"/>
    <property type="molecule type" value="Genomic_DNA"/>
</dbReference>
<evidence type="ECO:0000256" key="3">
    <source>
        <dbReference type="ARBA" id="ARBA00023157"/>
    </source>
</evidence>
<gene>
    <name evidence="5" type="ORF">F7Q91_01505</name>
</gene>
<accession>A0A7V7NXV5</accession>
<dbReference type="AlphaFoldDB" id="A0A7V7NXV5"/>
<dbReference type="InterPro" id="IPR036773">
    <property type="entry name" value="TB_dom_sf"/>
</dbReference>
<protein>
    <submittedName>
        <fullName evidence="5">Uncharacterized protein</fullName>
    </submittedName>
</protein>
<organism evidence="5 6">
    <name type="scientific">Vibrio chagasii</name>
    <dbReference type="NCBI Taxonomy" id="170679"/>
    <lineage>
        <taxon>Bacteria</taxon>
        <taxon>Pseudomonadati</taxon>
        <taxon>Pseudomonadota</taxon>
        <taxon>Gammaproteobacteria</taxon>
        <taxon>Vibrionales</taxon>
        <taxon>Vibrionaceae</taxon>
        <taxon>Vibrio</taxon>
    </lineage>
</organism>
<comment type="caution">
    <text evidence="5">The sequence shown here is derived from an EMBL/GenBank/DDBJ whole genome shotgun (WGS) entry which is preliminary data.</text>
</comment>
<evidence type="ECO:0000256" key="4">
    <source>
        <dbReference type="ARBA" id="ARBA00023180"/>
    </source>
</evidence>
<evidence type="ECO:0000256" key="2">
    <source>
        <dbReference type="ARBA" id="ARBA00022737"/>
    </source>
</evidence>
<reference evidence="5 6" key="1">
    <citation type="submission" date="2019-09" db="EMBL/GenBank/DDBJ databases">
        <title>Draft genome sequences of 48 bacterial type strains from the CCUG.</title>
        <authorList>
            <person name="Tunovic T."/>
            <person name="Pineiro-Iglesias B."/>
            <person name="Unosson C."/>
            <person name="Inganas E."/>
            <person name="Ohlen M."/>
            <person name="Cardew S."/>
            <person name="Jensie-Markopoulos S."/>
            <person name="Salva-Serra F."/>
            <person name="Jaen-Luchoro D."/>
            <person name="Karlsson R."/>
            <person name="Svensson-Stadler L."/>
            <person name="Chun J."/>
            <person name="Moore E."/>
        </authorList>
    </citation>
    <scope>NUCLEOTIDE SEQUENCE [LARGE SCALE GENOMIC DNA]</scope>
    <source>
        <strain evidence="5 6">CCUG 48643</strain>
    </source>
</reference>
<dbReference type="SUPFAM" id="SSF57581">
    <property type="entry name" value="TB module/8-cys domain"/>
    <property type="match status" value="1"/>
</dbReference>
<keyword evidence="4" id="KW-0325">Glycoprotein</keyword>
<keyword evidence="3" id="KW-1015">Disulfide bond</keyword>
<dbReference type="RefSeq" id="WP_137406309.1">
    <property type="nucleotide sequence ID" value="NZ_AP025465.1"/>
</dbReference>
<keyword evidence="2" id="KW-0677">Repeat</keyword>
<evidence type="ECO:0000313" key="6">
    <source>
        <dbReference type="Proteomes" id="UP000423756"/>
    </source>
</evidence>
<keyword evidence="1" id="KW-0732">Signal</keyword>
<evidence type="ECO:0000256" key="1">
    <source>
        <dbReference type="ARBA" id="ARBA00022729"/>
    </source>
</evidence>
<dbReference type="GeneID" id="77340041"/>
<proteinExistence type="predicted"/>
<sequence>MKAIISLFISTYRGNMASAECCSYSLPNPHSNSRCCSDQNSAYSAPPAPCGFNAVSYEDVCWAISRASKRETLGYYITYLRYVRYHDAYAKTVERAWLKRSNSELSQVPASQQWLQQHEEAFCHALHQQLIELNGHD</sequence>